<feature type="compositionally biased region" description="Low complexity" evidence="2">
    <location>
        <begin position="1073"/>
        <end position="1088"/>
    </location>
</feature>
<dbReference type="PROSITE" id="PS51644">
    <property type="entry name" value="HTH_OST"/>
    <property type="match status" value="2"/>
</dbReference>
<feature type="region of interest" description="Disordered" evidence="2">
    <location>
        <begin position="1132"/>
        <end position="1165"/>
    </location>
</feature>
<name>A0A673Z1H6_SALTR</name>
<reference evidence="4" key="2">
    <citation type="submission" date="2025-09" db="UniProtKB">
        <authorList>
            <consortium name="Ensembl"/>
        </authorList>
    </citation>
    <scope>IDENTIFICATION</scope>
</reference>
<evidence type="ECO:0000256" key="2">
    <source>
        <dbReference type="SAM" id="MobiDB-lite"/>
    </source>
</evidence>
<feature type="compositionally biased region" description="Polar residues" evidence="2">
    <location>
        <begin position="2522"/>
        <end position="2532"/>
    </location>
</feature>
<dbReference type="InterPro" id="IPR052957">
    <property type="entry name" value="Auxin_embryo_med"/>
</dbReference>
<evidence type="ECO:0000256" key="1">
    <source>
        <dbReference type="ARBA" id="ARBA00022782"/>
    </source>
</evidence>
<dbReference type="GO" id="GO:0030154">
    <property type="term" value="P:cell differentiation"/>
    <property type="evidence" value="ECO:0007669"/>
    <property type="project" value="UniProtKB-KW"/>
</dbReference>
<evidence type="ECO:0000313" key="4">
    <source>
        <dbReference type="Ensembl" id="ENSSTUP00000040969.1"/>
    </source>
</evidence>
<feature type="compositionally biased region" description="Basic and acidic residues" evidence="2">
    <location>
        <begin position="1134"/>
        <end position="1163"/>
    </location>
</feature>
<dbReference type="Gene3D" id="3.30.565.10">
    <property type="entry name" value="Histidine kinase-like ATPase, C-terminal domain"/>
    <property type="match status" value="1"/>
</dbReference>
<dbReference type="NCBIfam" id="NF047352">
    <property type="entry name" value="P_loop_sacsin"/>
    <property type="match status" value="1"/>
</dbReference>
<feature type="compositionally biased region" description="Basic and acidic residues" evidence="2">
    <location>
        <begin position="662"/>
        <end position="680"/>
    </location>
</feature>
<protein>
    <submittedName>
        <fullName evidence="4">Wu:fj29h11</fullName>
    </submittedName>
</protein>
<dbReference type="FunCoup" id="A0A673Z1H6">
    <property type="interactions" value="16"/>
</dbReference>
<reference evidence="4" key="1">
    <citation type="submission" date="2025-08" db="UniProtKB">
        <authorList>
            <consortium name="Ensembl"/>
        </authorList>
    </citation>
    <scope>IDENTIFICATION</scope>
</reference>
<feature type="compositionally biased region" description="Basic and acidic residues" evidence="2">
    <location>
        <begin position="78"/>
        <end position="96"/>
    </location>
</feature>
<dbReference type="SUPFAM" id="SSF55874">
    <property type="entry name" value="ATPase domain of HSP90 chaperone/DNA topoisomerase II/histidine kinase"/>
    <property type="match status" value="1"/>
</dbReference>
<dbReference type="Ensembl" id="ENSSTUT00000042807.1">
    <property type="protein sequence ID" value="ENSSTUP00000040969.1"/>
    <property type="gene ID" value="ENSSTUG00000017254.1"/>
</dbReference>
<dbReference type="Pfam" id="PF13020">
    <property type="entry name" value="NOV_C"/>
    <property type="match status" value="1"/>
</dbReference>
<gene>
    <name evidence="4" type="primary">wu:fj29h11</name>
</gene>
<proteinExistence type="predicted"/>
<feature type="domain" description="HTH OST-type" evidence="3">
    <location>
        <begin position="116"/>
        <end position="187"/>
    </location>
</feature>
<dbReference type="PANTHER" id="PTHR32387">
    <property type="entry name" value="WU:FJ29H11"/>
    <property type="match status" value="1"/>
</dbReference>
<evidence type="ECO:0000313" key="5">
    <source>
        <dbReference type="Proteomes" id="UP000472277"/>
    </source>
</evidence>
<dbReference type="Pfam" id="PF12872">
    <property type="entry name" value="OST-HTH"/>
    <property type="match status" value="2"/>
</dbReference>
<feature type="compositionally biased region" description="Basic and acidic residues" evidence="2">
    <location>
        <begin position="2555"/>
        <end position="2569"/>
    </location>
</feature>
<dbReference type="InterPro" id="IPR036890">
    <property type="entry name" value="HATPase_C_sf"/>
</dbReference>
<feature type="region of interest" description="Disordered" evidence="2">
    <location>
        <begin position="60"/>
        <end position="101"/>
    </location>
</feature>
<feature type="region of interest" description="Disordered" evidence="2">
    <location>
        <begin position="661"/>
        <end position="687"/>
    </location>
</feature>
<feature type="region of interest" description="Disordered" evidence="2">
    <location>
        <begin position="1072"/>
        <end position="1092"/>
    </location>
</feature>
<accession>A0A673Z1H6</accession>
<keyword evidence="1" id="KW-0221">Differentiation</keyword>
<evidence type="ECO:0000259" key="3">
    <source>
        <dbReference type="PROSITE" id="PS51644"/>
    </source>
</evidence>
<feature type="domain" description="HTH OST-type" evidence="3">
    <location>
        <begin position="1"/>
        <end position="64"/>
    </location>
</feature>
<dbReference type="PANTHER" id="PTHR32387:SF0">
    <property type="entry name" value="PROTEIN NO VEIN"/>
    <property type="match status" value="1"/>
</dbReference>
<keyword evidence="5" id="KW-1185">Reference proteome</keyword>
<dbReference type="InterPro" id="IPR025605">
    <property type="entry name" value="OST-HTH/LOTUS_dom"/>
</dbReference>
<dbReference type="InterPro" id="IPR058210">
    <property type="entry name" value="SACS/Nov_dom"/>
</dbReference>
<dbReference type="InterPro" id="IPR041966">
    <property type="entry name" value="LOTUS-like"/>
</dbReference>
<dbReference type="Proteomes" id="UP000472277">
    <property type="component" value="Chromosome 10"/>
</dbReference>
<dbReference type="Pfam" id="PF25794">
    <property type="entry name" value="SACS"/>
    <property type="match status" value="1"/>
</dbReference>
<sequence>LMLCAFPGGVEVPKLCACYKQMYGRQLTLGEYGLAGLQELFAALGDQVCVERQDKMNLVRLSSPGDQMEYTQPQQGPVRERRGRREEEEKKEERDSPSSLIPFQHLANIHHSSMSETEKAQRKILSLVEQHPEGIPLKKLTVAYSQKYHCNLTLSSLGFSSTSSLVASLDGELYVDRDLVFHRSHRGAAGAPAQAGGDQVTQEELLERVKEVIKVYPPAATTIVQLQNGYMLRFGKPLPLQQYKSLFDNADKQPVAFCAFAVQGKTGAEKPREGQSAPSTPLNNGYVQDWVRSKTRSPLLQTTSPPPLAVGQREGNSPVFREAYHAQLREVHGANVRAVEAQAEEEDGMMMKRKKALDPEAVNSLVEDVIRDIAAEGELVTREKVISRVCRLMQVRTLEAGRIDLRWQIPALKELQRTLREINMFIESAEAVTAMCTLYELGQNLAGLKNKKRFEELNLGPLCKLPLIHRMFKIDSNTKDEDIHQIETVDILRSLRVFRRKQNKPKVDLAEFMKHLSDQYSCDSPYELGIRIHTVGLPIATLQKAVSSEHVCMERAREAIQRELEEEVGERMRKMKRVVMEGAQGPVLFSSVGSAELRKKYVTMTAADAVLEVFTNASGVFNPKMTKSVQDFMLRVSADRLARALFQLAICGGSLAAPQDLVPKEKPARHTQERRAEEKTQATPPTEVKQVLKESLSNHSFPFTLAHVASLERKLAKHFQVTEFTSLEQGSFLEFLVKQAQVLQETVGSAVVVGSSSGGGGQDWQGQGCGFRPNRQDVFEFIRQCGTKSLSHIEWCLRAHYGVRDSRDLGLGPLRTLVGLVQRQRDLSLGVGLSHVLYEAALLPRDTSVGEAQQMVGILGEVSQTQALSCLLSCPLLEELGQWSQWELVFRPRHGPLKDFIDRNAASTDLSALEVSPGVLLRVTTCTGDKLFSQAAMTLDPVGTAGHLVSMVVADGTANAPTALLANHMESSLAAAVAKEDLSRAEEDGSCFSSVALFLLDCLIRIPTRTCRALLQQVFLEPFSRVLGGQAKSKAVLLSTARSNLRHLNCLHQLGIVLGITDWVKDYHTKLSPPQNQDLNQNQTQTPPADQTKVRTGEITIIRFLTDLRPSDGWDEDDNDDELYELSSEILETLGDKHTERNGEEDREEGKSLAEPEKADNADKTLPWSHNAVCYRKSEFGIGVELNEEGQRLMTVHQERLGRSLDRLSTELYSKDTHFVLELIQNADDNSYPTEGGPIPALAFVVEKDCVTVLNNETGFQEKNIRAICDVGRSTKGKHKYGYIGQKGIGFKSVFKVTDCPEIHSNGFHLCFNKTSGPMGYILPHWVDDERPLNTHLANHTHTSWTTKICLPLRSECYQTRNLFHDVHPSLLLFLHRLRSITIYNQAEKRMVTMTRRDLSHSVLEVEHTEGTERWLVVKHTLHPTKIKDEVESTELALAFQLGDDLTGSDIRAPPQKQPVFAFLPLRSFGFRFIIQGDFDIPSSREDVDRDSSWNQWLRSEIPQLFLRAMDVFSHHPEFSGLKGLCNFLQFVPLPDEVLDFFKPVAGQIIQLLKGKAFLPTLNTDGSVVYKLPSQVAVCQDPVIRDVIGGEELNRHLSLSYLHPGLLPAPPLSLLTHLGVRHLRGSDVTTVTTAMAKELLQEDGLRRLARLLVCNFRALEQGYGETDSILTTLRDLPIIPLADGRMVALSGEGVFFPMTETKNHSVYGALYRDVCVVHPSLLSCVEPLESQQIRELLRRLGVHELEPQQLLENHIYPALKNNTWKSKPVEAVVSYLVFIKQHSSPQEYTHPDTVVPVLTTRGLLCPADHKVHFSTHYGNMDLPNKLPGVDWVLLSGCYVETDGDVEGWRDLFIRLGVRERLILRKERRTLTSKELASSPWAVESELWPCRAGRAGGPEEGCVLEDYPSEELLSLVTAQLPAPVLMEQRQALLELLETNWDTGDRYSQYLTAQVIDSEGRLIKSTKSSFFHFLSCLPWVPAYCLQPGAEGGRKAEYLCPNSVYLYSPEVHNLLGTHVSYIDMTPSEFTRTLGMKNSVNVEELIGYLKKWCVKTCSASGPEGQEKQEEEGSEFSSTVQHVHSVYSFLHKNCSQTSLKELFQHTPAVFIEYNRNGDWCSGRFYHLKEVCWSDPTEMFVRYRGLTRGADSTVQEPRVLAPFYSKLDDMADLFKRLLNVERTPSMLKYVVLLELVCNSCPLPTVDVLRDVSKLYARLADKCKTPGQGEQEHNRILNPIYCSTLKGMLLDKRVFPTKDNSWVTLAHKPMIPDSKELEKIFKVHKQVCLLNLPPSEKSAGWFSEEDRSLFLVICGVRFLSQCVSTEAQTENYRPCPSMQRLVRSVVPYIQRFLYHHEDLQELYWELKKNNIRQTIRQLTYGQVGLLYTRYLLSVSDEEDPLVEMENVICLLKDNKELYIQKDHLSARLDICRELVKLFSFESSHRKELVHFVSGLMTSLPDNAALKRFLQKECPGELPSEEEAWEVPQPVLPVQPIPVASPVVSTPEDESRPGQEDGEQTLMCWPPRASLSNTAASRTGTDMEAVLKMWPPPAEPTDSPSHGPRERDPEREMDAGREGVQSQSPRDGTAEHHPSHLRTIGGGEVTMDLTTIPEGVVSSVFQGASQRPPLALDSPVWAKPQHPQALLEDLQLECQRPSTVLFSDDQGDTVAIGEWGEKLVFSFLCHWRDSQAPGGPSLVTWYNQCGESGQEVFVEVKSTVKKDRAFIHLSANELDFALKERERYHVFRVYNAGDSEKVRLCRIQNLAQHLHAKDLQLFLFV</sequence>
<feature type="region of interest" description="Disordered" evidence="2">
    <location>
        <begin position="2491"/>
        <end position="2593"/>
    </location>
</feature>
<dbReference type="InterPro" id="IPR024975">
    <property type="entry name" value="NOV_C"/>
</dbReference>
<dbReference type="Gene3D" id="3.30.420.610">
    <property type="entry name" value="LOTUS domain-like"/>
    <property type="match status" value="2"/>
</dbReference>
<dbReference type="OMA" id="PLEVHVN"/>
<organism evidence="4 5">
    <name type="scientific">Salmo trutta</name>
    <name type="common">Brown trout</name>
    <dbReference type="NCBI Taxonomy" id="8032"/>
    <lineage>
        <taxon>Eukaryota</taxon>
        <taxon>Metazoa</taxon>
        <taxon>Chordata</taxon>
        <taxon>Craniata</taxon>
        <taxon>Vertebrata</taxon>
        <taxon>Euteleostomi</taxon>
        <taxon>Actinopterygii</taxon>
        <taxon>Neopterygii</taxon>
        <taxon>Teleostei</taxon>
        <taxon>Protacanthopterygii</taxon>
        <taxon>Salmoniformes</taxon>
        <taxon>Salmonidae</taxon>
        <taxon>Salmoninae</taxon>
        <taxon>Salmo</taxon>
    </lineage>
</organism>
<dbReference type="InParanoid" id="A0A673Z1H6"/>
<dbReference type="GeneTree" id="ENSGT00940000169412"/>